<feature type="transmembrane region" description="Helical" evidence="12">
    <location>
        <begin position="624"/>
        <end position="644"/>
    </location>
</feature>
<dbReference type="EMBL" id="CALSGD010001620">
    <property type="protein sequence ID" value="CAH7411913.1"/>
    <property type="molecule type" value="Genomic_DNA"/>
</dbReference>
<dbReference type="PRINTS" id="PR00248">
    <property type="entry name" value="GPCRMGR"/>
</dbReference>
<dbReference type="InterPro" id="IPR038550">
    <property type="entry name" value="GPCR_3_9-Cys_sf"/>
</dbReference>
<feature type="transmembrane region" description="Helical" evidence="12">
    <location>
        <begin position="193"/>
        <end position="215"/>
    </location>
</feature>
<evidence type="ECO:0000256" key="12">
    <source>
        <dbReference type="SAM" id="Phobius"/>
    </source>
</evidence>
<gene>
    <name evidence="15" type="primary">Vmn2r117</name>
    <name evidence="15" type="ORF">PHOROB_LOCUS16780</name>
</gene>
<keyword evidence="10" id="KW-0325">Glycoprotein</keyword>
<dbReference type="GO" id="GO:0004930">
    <property type="term" value="F:G protein-coupled receptor activity"/>
    <property type="evidence" value="ECO:0007669"/>
    <property type="project" value="UniProtKB-KW"/>
</dbReference>
<dbReference type="PROSITE" id="PS50259">
    <property type="entry name" value="G_PROTEIN_RECEP_F3_4"/>
    <property type="match status" value="1"/>
</dbReference>
<keyword evidence="6 12" id="KW-1133">Transmembrane helix</keyword>
<evidence type="ECO:0000313" key="15">
    <source>
        <dbReference type="EMBL" id="CAH7411913.1"/>
    </source>
</evidence>
<feature type="chain" id="PRO_5043796219" evidence="13">
    <location>
        <begin position="19"/>
        <end position="854"/>
    </location>
</feature>
<keyword evidence="7" id="KW-0297">G-protein coupled receptor</keyword>
<dbReference type="InterPro" id="IPR011500">
    <property type="entry name" value="GPCR_3_9-Cys_dom"/>
</dbReference>
<feature type="signal peptide" evidence="13">
    <location>
        <begin position="1"/>
        <end position="18"/>
    </location>
</feature>
<evidence type="ECO:0000256" key="6">
    <source>
        <dbReference type="ARBA" id="ARBA00022989"/>
    </source>
</evidence>
<dbReference type="PANTHER" id="PTHR24061:SF403">
    <property type="entry name" value="VOMERONASAL 2, RECEPTOR 113-RELATED"/>
    <property type="match status" value="1"/>
</dbReference>
<dbReference type="GO" id="GO:0005886">
    <property type="term" value="C:plasma membrane"/>
    <property type="evidence" value="ECO:0007669"/>
    <property type="project" value="UniProtKB-SubCell"/>
</dbReference>
<dbReference type="InterPro" id="IPR000337">
    <property type="entry name" value="GPCR_3"/>
</dbReference>
<evidence type="ECO:0000256" key="13">
    <source>
        <dbReference type="SAM" id="SignalP"/>
    </source>
</evidence>
<name>A0AAV0AAN6_PHORO</name>
<dbReference type="SUPFAM" id="SSF53822">
    <property type="entry name" value="Periplasmic binding protein-like I"/>
    <property type="match status" value="1"/>
</dbReference>
<feature type="transmembrane region" description="Helical" evidence="12">
    <location>
        <begin position="780"/>
        <end position="800"/>
    </location>
</feature>
<dbReference type="PANTHER" id="PTHR24061">
    <property type="entry name" value="CALCIUM-SENSING RECEPTOR-RELATED"/>
    <property type="match status" value="1"/>
</dbReference>
<feature type="domain" description="G-protein coupled receptors family 3 profile" evidence="14">
    <location>
        <begin position="586"/>
        <end position="850"/>
    </location>
</feature>
<feature type="transmembrane region" description="Helical" evidence="12">
    <location>
        <begin position="692"/>
        <end position="717"/>
    </location>
</feature>
<evidence type="ECO:0000313" key="16">
    <source>
        <dbReference type="Proteomes" id="UP001152836"/>
    </source>
</evidence>
<feature type="transmembrane region" description="Helical" evidence="12">
    <location>
        <begin position="746"/>
        <end position="768"/>
    </location>
</feature>
<proteinExistence type="inferred from homology"/>
<evidence type="ECO:0000256" key="7">
    <source>
        <dbReference type="ARBA" id="ARBA00023040"/>
    </source>
</evidence>
<dbReference type="Pfam" id="PF01094">
    <property type="entry name" value="ANF_receptor"/>
    <property type="match status" value="1"/>
</dbReference>
<evidence type="ECO:0000259" key="14">
    <source>
        <dbReference type="PROSITE" id="PS50259"/>
    </source>
</evidence>
<keyword evidence="16" id="KW-1185">Reference proteome</keyword>
<evidence type="ECO:0000256" key="1">
    <source>
        <dbReference type="ARBA" id="ARBA00004651"/>
    </source>
</evidence>
<evidence type="ECO:0000256" key="2">
    <source>
        <dbReference type="ARBA" id="ARBA00007242"/>
    </source>
</evidence>
<feature type="transmembrane region" description="Helical" evidence="12">
    <location>
        <begin position="812"/>
        <end position="835"/>
    </location>
</feature>
<dbReference type="AlphaFoldDB" id="A0AAV0AAN6"/>
<comment type="subcellular location">
    <subcellularLocation>
        <location evidence="1">Cell membrane</location>
        <topology evidence="1">Multi-pass membrane protein</topology>
    </subcellularLocation>
</comment>
<dbReference type="InterPro" id="IPR004073">
    <property type="entry name" value="GPCR_3_vmron_rcpt_2"/>
</dbReference>
<comment type="similarity">
    <text evidence="2">Belongs to the G-protein coupled receptor 3 family.</text>
</comment>
<keyword evidence="5 13" id="KW-0732">Signal</keyword>
<dbReference type="InterPro" id="IPR028082">
    <property type="entry name" value="Peripla_BP_I"/>
</dbReference>
<keyword evidence="4 12" id="KW-0812">Transmembrane</keyword>
<feature type="transmembrane region" description="Helical" evidence="12">
    <location>
        <begin position="586"/>
        <end position="609"/>
    </location>
</feature>
<protein>
    <submittedName>
        <fullName evidence="15">Vmn2r117 protein</fullName>
    </submittedName>
</protein>
<dbReference type="CDD" id="cd06365">
    <property type="entry name" value="PBP1_pheromone_receptor"/>
    <property type="match status" value="1"/>
</dbReference>
<dbReference type="FunFam" id="3.40.50.2300:FF:000024">
    <property type="entry name" value="Vomeronasal 2, receptor 73"/>
    <property type="match status" value="1"/>
</dbReference>
<evidence type="ECO:0000256" key="11">
    <source>
        <dbReference type="ARBA" id="ARBA00023224"/>
    </source>
</evidence>
<dbReference type="Pfam" id="PF00003">
    <property type="entry name" value="7tm_3"/>
    <property type="match status" value="1"/>
</dbReference>
<keyword evidence="3" id="KW-1003">Cell membrane</keyword>
<evidence type="ECO:0000256" key="9">
    <source>
        <dbReference type="ARBA" id="ARBA00023170"/>
    </source>
</evidence>
<dbReference type="InterPro" id="IPR001828">
    <property type="entry name" value="ANF_lig-bd_rcpt"/>
</dbReference>
<dbReference type="CDD" id="cd15283">
    <property type="entry name" value="7tmC_V2R_pheromone"/>
    <property type="match status" value="1"/>
</dbReference>
<comment type="caution">
    <text evidence="15">The sequence shown here is derived from an EMBL/GenBank/DDBJ whole genome shotgun (WGS) entry which is preliminary data.</text>
</comment>
<dbReference type="Gene3D" id="3.40.50.2300">
    <property type="match status" value="2"/>
</dbReference>
<dbReference type="Pfam" id="PF07562">
    <property type="entry name" value="NCD3G"/>
    <property type="match status" value="1"/>
</dbReference>
<reference evidence="15" key="1">
    <citation type="submission" date="2022-06" db="EMBL/GenBank/DDBJ databases">
        <authorList>
            <person name="Andreotti S."/>
            <person name="Wyler E."/>
        </authorList>
    </citation>
    <scope>NUCLEOTIDE SEQUENCE</scope>
</reference>
<accession>A0AAV0AAN6</accession>
<dbReference type="InterPro" id="IPR000068">
    <property type="entry name" value="GPCR_3_Ca_sens_rcpt-rel"/>
</dbReference>
<dbReference type="Proteomes" id="UP001152836">
    <property type="component" value="Unassembled WGS sequence"/>
</dbReference>
<evidence type="ECO:0000256" key="8">
    <source>
        <dbReference type="ARBA" id="ARBA00023136"/>
    </source>
</evidence>
<evidence type="ECO:0000256" key="4">
    <source>
        <dbReference type="ARBA" id="ARBA00022692"/>
    </source>
</evidence>
<dbReference type="InterPro" id="IPR017978">
    <property type="entry name" value="GPCR_3_C"/>
</dbReference>
<dbReference type="FunFam" id="2.10.50.30:FF:000002">
    <property type="entry name" value="Vomeronasal 2 receptor, h1"/>
    <property type="match status" value="1"/>
</dbReference>
<sequence>MFTFVFLYLLLNIPLLVASFLHPRCSWKMKQDEYKGGDLVTDCVFALGAVQWPVNTEYFNHVLNMQTPTENNQLALALAFSVDEVNKNPDILPNISLAFKFPEGGCKNVSKLYSLTHLSEEDHDNVPNYICDETTMCILVLTGQNWAISMMAGTFLELYKSQQVLQLTYGPFHPILNDHQQFPYLYQMAPRDMYLALSMVSLILHFNWNWVGLAISDDDRGTQFLSNLRREMEKHIVCLAFVNIIPLSTHLYMSRAEVYYNKIMTSSTNVVIIYGDTDSSLLVSFRMWKSLGIQRIWVTTSQWDVSTRKGDFTLDLFHGILAFAQHHADISGFKNFVQTLNPLKYTDKYLASLEWMNFNCEVSASKCKTLKTCSSNTSLEWLLEGTFDMAFSDGSYDIYNAVYAVAHAAHEMLLQQVYNLTMDNRKRPNSNCLKLHSFMRKTQFTNPVGDRVNMNQKDKLQEEYDIFQIWDFPQGLGFKVKIGKFSPYFPHGQQLHLYEDMIEWTTGNGQMPSSVCSADCGSGSRKFRQEGMAACCFDCSPCPENEISNETNVDQCVKCPEDQFANREQNQCIYKEVTFLSYEDPLGMALALMSLLFSAFTALVLGVFVKHHDTPIVKANNRKLSYILLISLFFCSLCPLLFIGRPNSATCILQQITFGVVFTVAVSTVLAKTVTVLLAFKVTAPGRRMRYFLISGASNYIIAICTLIQVIICSVWLGASPPSINIDAHSEHGHIIIVCSKGSVTAFYFVLGYLACLAQGSFILAFLSRNLPNTFNESKYLTFSMLLFCCVWVTFLPVYHSTQGKVMVAVEIFSILASGAGMLGCIFVPKCYIILFTSARKISTNHQCKTIFRN</sequence>
<evidence type="ECO:0000256" key="10">
    <source>
        <dbReference type="ARBA" id="ARBA00023180"/>
    </source>
</evidence>
<keyword evidence="9" id="KW-0675">Receptor</keyword>
<keyword evidence="8 12" id="KW-0472">Membrane</keyword>
<evidence type="ECO:0000256" key="5">
    <source>
        <dbReference type="ARBA" id="ARBA00022729"/>
    </source>
</evidence>
<organism evidence="15 16">
    <name type="scientific">Phodopus roborovskii</name>
    <name type="common">Roborovski's desert hamster</name>
    <name type="synonym">Cricetulus roborovskii</name>
    <dbReference type="NCBI Taxonomy" id="109678"/>
    <lineage>
        <taxon>Eukaryota</taxon>
        <taxon>Metazoa</taxon>
        <taxon>Chordata</taxon>
        <taxon>Craniata</taxon>
        <taxon>Vertebrata</taxon>
        <taxon>Euteleostomi</taxon>
        <taxon>Mammalia</taxon>
        <taxon>Eutheria</taxon>
        <taxon>Euarchontoglires</taxon>
        <taxon>Glires</taxon>
        <taxon>Rodentia</taxon>
        <taxon>Myomorpha</taxon>
        <taxon>Muroidea</taxon>
        <taxon>Cricetidae</taxon>
        <taxon>Cricetinae</taxon>
        <taxon>Phodopus</taxon>
    </lineage>
</organism>
<feature type="transmembrane region" description="Helical" evidence="12">
    <location>
        <begin position="656"/>
        <end position="680"/>
    </location>
</feature>
<keyword evidence="11" id="KW-0807">Transducer</keyword>
<evidence type="ECO:0000256" key="3">
    <source>
        <dbReference type="ARBA" id="ARBA00022475"/>
    </source>
</evidence>
<dbReference type="PRINTS" id="PR01535">
    <property type="entry name" value="VOMERONASL2R"/>
</dbReference>
<dbReference type="Gene3D" id="2.10.50.30">
    <property type="entry name" value="GPCR, family 3, nine cysteines domain"/>
    <property type="match status" value="1"/>
</dbReference>
<feature type="transmembrane region" description="Helical" evidence="12">
    <location>
        <begin position="236"/>
        <end position="253"/>
    </location>
</feature>